<evidence type="ECO:0000256" key="3">
    <source>
        <dbReference type="ARBA" id="ARBA00015303"/>
    </source>
</evidence>
<evidence type="ECO:0000256" key="6">
    <source>
        <dbReference type="ARBA" id="ARBA00022976"/>
    </source>
</evidence>
<comment type="caution">
    <text evidence="13">The sequence shown here is derived from an EMBL/GenBank/DDBJ whole genome shotgun (WGS) entry which is preliminary data.</text>
</comment>
<evidence type="ECO:0000256" key="10">
    <source>
        <dbReference type="SAM" id="Phobius"/>
    </source>
</evidence>
<dbReference type="PANTHER" id="PTHR21092:SF0">
    <property type="entry name" value="NICASTRIN"/>
    <property type="match status" value="1"/>
</dbReference>
<dbReference type="Pfam" id="PF05450">
    <property type="entry name" value="Nicastrin"/>
    <property type="match status" value="1"/>
</dbReference>
<feature type="domain" description="Nicastrin small lobe" evidence="12">
    <location>
        <begin position="44"/>
        <end position="186"/>
    </location>
</feature>
<dbReference type="GO" id="GO:0005886">
    <property type="term" value="C:plasma membrane"/>
    <property type="evidence" value="ECO:0007669"/>
    <property type="project" value="TreeGrafter"/>
</dbReference>
<reference evidence="13" key="1">
    <citation type="submission" date="2022-11" db="EMBL/GenBank/DDBJ databases">
        <authorList>
            <person name="Morgan W.R."/>
            <person name="Tartar A."/>
        </authorList>
    </citation>
    <scope>NUCLEOTIDE SEQUENCE</scope>
    <source>
        <strain evidence="13">ARSEF 373</strain>
    </source>
</reference>
<keyword evidence="7 10" id="KW-1133">Transmembrane helix</keyword>
<dbReference type="InterPro" id="IPR041084">
    <property type="entry name" value="Ncstrn_small"/>
</dbReference>
<feature type="chain" id="PRO_5043539553" description="Nicastrin" evidence="11">
    <location>
        <begin position="20"/>
        <end position="727"/>
    </location>
</feature>
<evidence type="ECO:0000259" key="12">
    <source>
        <dbReference type="Pfam" id="PF18266"/>
    </source>
</evidence>
<dbReference type="EMBL" id="DAKRPA010000329">
    <property type="protein sequence ID" value="DAZ93271.1"/>
    <property type="molecule type" value="Genomic_DNA"/>
</dbReference>
<keyword evidence="14" id="KW-1185">Reference proteome</keyword>
<evidence type="ECO:0000256" key="9">
    <source>
        <dbReference type="ARBA" id="ARBA00023180"/>
    </source>
</evidence>
<dbReference type="Pfam" id="PF18266">
    <property type="entry name" value="Ncstrn_small"/>
    <property type="match status" value="1"/>
</dbReference>
<dbReference type="InterPro" id="IPR008710">
    <property type="entry name" value="Nicastrin"/>
</dbReference>
<evidence type="ECO:0000313" key="14">
    <source>
        <dbReference type="Proteomes" id="UP001146120"/>
    </source>
</evidence>
<feature type="signal peptide" evidence="11">
    <location>
        <begin position="1"/>
        <end position="19"/>
    </location>
</feature>
<feature type="transmembrane region" description="Helical" evidence="10">
    <location>
        <begin position="694"/>
        <end position="718"/>
    </location>
</feature>
<evidence type="ECO:0000256" key="8">
    <source>
        <dbReference type="ARBA" id="ARBA00023136"/>
    </source>
</evidence>
<dbReference type="PANTHER" id="PTHR21092">
    <property type="entry name" value="NICASTRIN"/>
    <property type="match status" value="1"/>
</dbReference>
<dbReference type="Proteomes" id="UP001146120">
    <property type="component" value="Unassembled WGS sequence"/>
</dbReference>
<evidence type="ECO:0000256" key="11">
    <source>
        <dbReference type="SAM" id="SignalP"/>
    </source>
</evidence>
<organism evidence="13 14">
    <name type="scientific">Lagenidium giganteum</name>
    <dbReference type="NCBI Taxonomy" id="4803"/>
    <lineage>
        <taxon>Eukaryota</taxon>
        <taxon>Sar</taxon>
        <taxon>Stramenopiles</taxon>
        <taxon>Oomycota</taxon>
        <taxon>Peronosporomycetes</taxon>
        <taxon>Pythiales</taxon>
        <taxon>Pythiaceae</taxon>
    </lineage>
</organism>
<evidence type="ECO:0000256" key="5">
    <source>
        <dbReference type="ARBA" id="ARBA00022729"/>
    </source>
</evidence>
<comment type="similarity">
    <text evidence="2">Belongs to the nicastrin family.</text>
</comment>
<proteinExistence type="inferred from homology"/>
<dbReference type="SUPFAM" id="SSF53187">
    <property type="entry name" value="Zn-dependent exopeptidases"/>
    <property type="match status" value="1"/>
</dbReference>
<evidence type="ECO:0000256" key="4">
    <source>
        <dbReference type="ARBA" id="ARBA00022692"/>
    </source>
</evidence>
<dbReference type="GO" id="GO:0016485">
    <property type="term" value="P:protein processing"/>
    <property type="evidence" value="ECO:0007669"/>
    <property type="project" value="InterPro"/>
</dbReference>
<keyword evidence="9" id="KW-0325">Glycoprotein</keyword>
<evidence type="ECO:0000256" key="2">
    <source>
        <dbReference type="ARBA" id="ARBA00007717"/>
    </source>
</evidence>
<gene>
    <name evidence="13" type="ORF">N0F65_010895</name>
</gene>
<sequence length="727" mass="78014">MRVNAALALIVCAAATASTSHYGADAAAVKAGAPEQLLAQGGECFRAFHSTGDVGCRSLTKSDMAVLYPVRTAEDLATFVEKKASGSDKYSLVMPEDLFSYDALEKSFGSIRAVFVYPDVNRNTSMDTATPQGAGTPDEVLNPFAAKKVKWNGNGTGLMTRTLPFSVVLPKDAKVGDKFLQRADTNVKAGSAVTYKSFTNFYFGPEKATSLTCLSFKNIYGKASPKCDPIGGQSVWAVRGNTTAKEIVVAMASMDANGFSHTFAPGANTGASGLVALLAAAQALQAIPDEEFDKKVVFAAFQAEKFGFVGSRRFLSDIKQFSKDVSSACKQVVKSDKSPFGSSFCTSPVVSNLEFANLDASKISYAIAVDQVGVLPTNGKFSVHFNPNADNSTKFVGAITDAPSAGSSFSLGTTGALPPTPLLSFVNDKEFGQKDLTSAVIAGYDGAFSGTGLYNSRHDLYTAVDPANVVKAAQVLAEALYKLSSKNASESSMKSITVNEAVVKNMIQCVSSNWTCTLMKDYSKPMVKSMIDYLDLSDSAWPTYRLPVSLYSGPMGDDRQSLVMTRPKKDKPYDSYYADYDKSWSEDNNRLHLFPNAYEVFTRSFLSAAMVTNATADKAAKCSKLADCSSGQDCVYPGICTPRNSYFHDSFSPGLKRNASPHFWQVLNESMPLWTEPRWDSDITAYVFPDPGAAIGWIALGVGIVITGAGMVLARLFLGSVRKMKLL</sequence>
<dbReference type="GO" id="GO:0007219">
    <property type="term" value="P:Notch signaling pathway"/>
    <property type="evidence" value="ECO:0007669"/>
    <property type="project" value="UniProtKB-KW"/>
</dbReference>
<keyword evidence="5 11" id="KW-0732">Signal</keyword>
<keyword evidence="4 10" id="KW-0812">Transmembrane</keyword>
<dbReference type="Gene3D" id="3.40.630.10">
    <property type="entry name" value="Zn peptidases"/>
    <property type="match status" value="1"/>
</dbReference>
<evidence type="ECO:0000313" key="13">
    <source>
        <dbReference type="EMBL" id="DAZ93271.1"/>
    </source>
</evidence>
<evidence type="ECO:0000256" key="1">
    <source>
        <dbReference type="ARBA" id="ARBA00004479"/>
    </source>
</evidence>
<reference evidence="13" key="2">
    <citation type="journal article" date="2023" name="Microbiol Resour">
        <title>Decontamination and Annotation of the Draft Genome Sequence of the Oomycete Lagenidium giganteum ARSEF 373.</title>
        <authorList>
            <person name="Morgan W.R."/>
            <person name="Tartar A."/>
        </authorList>
    </citation>
    <scope>NUCLEOTIDE SEQUENCE</scope>
    <source>
        <strain evidence="13">ARSEF 373</strain>
    </source>
</reference>
<keyword evidence="6" id="KW-0914">Notch signaling pathway</keyword>
<dbReference type="AlphaFoldDB" id="A0AAV2YGN2"/>
<comment type="subcellular location">
    <subcellularLocation>
        <location evidence="1">Membrane</location>
        <topology evidence="1">Single-pass type I membrane protein</topology>
    </subcellularLocation>
</comment>
<accession>A0AAV2YGN2</accession>
<keyword evidence="8 10" id="KW-0472">Membrane</keyword>
<protein>
    <recommendedName>
        <fullName evidence="3">Nicastrin</fullName>
    </recommendedName>
</protein>
<evidence type="ECO:0000256" key="7">
    <source>
        <dbReference type="ARBA" id="ARBA00022989"/>
    </source>
</evidence>
<name>A0AAV2YGN2_9STRA</name>